<protein>
    <submittedName>
        <fullName evidence="2">Uncharacterized protein</fullName>
    </submittedName>
</protein>
<gene>
    <name evidence="2" type="primary">PLEST011223</name>
    <name evidence="2" type="ORF">PLESTB_001361600</name>
</gene>
<feature type="compositionally biased region" description="Basic and acidic residues" evidence="1">
    <location>
        <begin position="23"/>
        <end position="42"/>
    </location>
</feature>
<keyword evidence="3" id="KW-1185">Reference proteome</keyword>
<sequence>MAAAAMTAAAAAAAVRTAVCSDHGGHGARPGELDPGSDDERGSLVPLPLPYGEASGSLPLPLPPCLSNVQGSTNSAGGEAGGGACRRSSDDGEYAGTSSAPLRMLEGLSGVLDVQGQLVSRLWAGLMLRYHGNTNGRCWWVGEWGLRSLRNLSRDSS</sequence>
<feature type="region of interest" description="Disordered" evidence="1">
    <location>
        <begin position="67"/>
        <end position="98"/>
    </location>
</feature>
<evidence type="ECO:0000313" key="3">
    <source>
        <dbReference type="Proteomes" id="UP001165080"/>
    </source>
</evidence>
<proteinExistence type="predicted"/>
<dbReference type="AlphaFoldDB" id="A0A9W6BUJ8"/>
<dbReference type="EMBL" id="BRXU01000022">
    <property type="protein sequence ID" value="GLC58463.1"/>
    <property type="molecule type" value="Genomic_DNA"/>
</dbReference>
<comment type="caution">
    <text evidence="2">The sequence shown here is derived from an EMBL/GenBank/DDBJ whole genome shotgun (WGS) entry which is preliminary data.</text>
</comment>
<evidence type="ECO:0000313" key="2">
    <source>
        <dbReference type="EMBL" id="GLC58463.1"/>
    </source>
</evidence>
<organism evidence="2 3">
    <name type="scientific">Pleodorina starrii</name>
    <dbReference type="NCBI Taxonomy" id="330485"/>
    <lineage>
        <taxon>Eukaryota</taxon>
        <taxon>Viridiplantae</taxon>
        <taxon>Chlorophyta</taxon>
        <taxon>core chlorophytes</taxon>
        <taxon>Chlorophyceae</taxon>
        <taxon>CS clade</taxon>
        <taxon>Chlamydomonadales</taxon>
        <taxon>Volvocaceae</taxon>
        <taxon>Pleodorina</taxon>
    </lineage>
</organism>
<dbReference type="Proteomes" id="UP001165080">
    <property type="component" value="Unassembled WGS sequence"/>
</dbReference>
<evidence type="ECO:0000256" key="1">
    <source>
        <dbReference type="SAM" id="MobiDB-lite"/>
    </source>
</evidence>
<reference evidence="2 3" key="1">
    <citation type="journal article" date="2023" name="Commun. Biol.">
        <title>Reorganization of the ancestral sex-determining regions during the evolution of trioecy in Pleodorina starrii.</title>
        <authorList>
            <person name="Takahashi K."/>
            <person name="Suzuki S."/>
            <person name="Kawai-Toyooka H."/>
            <person name="Yamamoto K."/>
            <person name="Hamaji T."/>
            <person name="Ootsuki R."/>
            <person name="Yamaguchi H."/>
            <person name="Kawachi M."/>
            <person name="Higashiyama T."/>
            <person name="Nozaki H."/>
        </authorList>
    </citation>
    <scope>NUCLEOTIDE SEQUENCE [LARGE SCALE GENOMIC DNA]</scope>
    <source>
        <strain evidence="2 3">NIES-4479</strain>
    </source>
</reference>
<accession>A0A9W6BUJ8</accession>
<name>A0A9W6BUJ8_9CHLO</name>
<feature type="region of interest" description="Disordered" evidence="1">
    <location>
        <begin position="21"/>
        <end position="52"/>
    </location>
</feature>